<evidence type="ECO:0000313" key="3">
    <source>
        <dbReference type="Proteomes" id="UP001153954"/>
    </source>
</evidence>
<feature type="transmembrane region" description="Helical" evidence="1">
    <location>
        <begin position="132"/>
        <end position="153"/>
    </location>
</feature>
<protein>
    <recommendedName>
        <fullName evidence="4">MARVEL domain-containing protein</fullName>
    </recommendedName>
</protein>
<evidence type="ECO:0000313" key="2">
    <source>
        <dbReference type="EMBL" id="CAH2089956.1"/>
    </source>
</evidence>
<organism evidence="2 3">
    <name type="scientific">Euphydryas editha</name>
    <name type="common">Edith's checkerspot</name>
    <dbReference type="NCBI Taxonomy" id="104508"/>
    <lineage>
        <taxon>Eukaryota</taxon>
        <taxon>Metazoa</taxon>
        <taxon>Ecdysozoa</taxon>
        <taxon>Arthropoda</taxon>
        <taxon>Hexapoda</taxon>
        <taxon>Insecta</taxon>
        <taxon>Pterygota</taxon>
        <taxon>Neoptera</taxon>
        <taxon>Endopterygota</taxon>
        <taxon>Lepidoptera</taxon>
        <taxon>Glossata</taxon>
        <taxon>Ditrysia</taxon>
        <taxon>Papilionoidea</taxon>
        <taxon>Nymphalidae</taxon>
        <taxon>Nymphalinae</taxon>
        <taxon>Euphydryas</taxon>
    </lineage>
</organism>
<accession>A0AAU9TS19</accession>
<keyword evidence="3" id="KW-1185">Reference proteome</keyword>
<keyword evidence="1" id="KW-0472">Membrane</keyword>
<feature type="transmembrane region" description="Helical" evidence="1">
    <location>
        <begin position="34"/>
        <end position="55"/>
    </location>
</feature>
<keyword evidence="1" id="KW-0812">Transmembrane</keyword>
<proteinExistence type="predicted"/>
<reference evidence="2" key="1">
    <citation type="submission" date="2022-03" db="EMBL/GenBank/DDBJ databases">
        <authorList>
            <person name="Tunstrom K."/>
        </authorList>
    </citation>
    <scope>NUCLEOTIDE SEQUENCE</scope>
</reference>
<name>A0AAU9TS19_EUPED</name>
<evidence type="ECO:0008006" key="4">
    <source>
        <dbReference type="Google" id="ProtNLM"/>
    </source>
</evidence>
<feature type="transmembrane region" description="Helical" evidence="1">
    <location>
        <begin position="102"/>
        <end position="120"/>
    </location>
</feature>
<dbReference type="EMBL" id="CAKOGL010000008">
    <property type="protein sequence ID" value="CAH2089956.1"/>
    <property type="molecule type" value="Genomic_DNA"/>
</dbReference>
<feature type="transmembrane region" description="Helical" evidence="1">
    <location>
        <begin position="67"/>
        <end position="90"/>
    </location>
</feature>
<sequence>MENSTQSAQKTGIERALLRKYYLENEFCLSIEGILKILSIAVCMILSMTLMWGGWCGAGAGAGAGAAAGGAALGAGALLAALSAANALLAARAPLTCFITDMVMSTVIGVSLLLVAIFSISLCQMPRIIDYIYGPLALINSMLVIGSAVVTYMSVSKKWDAVLGTRNNQGSPDSNDLEV</sequence>
<comment type="caution">
    <text evidence="2">The sequence shown here is derived from an EMBL/GenBank/DDBJ whole genome shotgun (WGS) entry which is preliminary data.</text>
</comment>
<evidence type="ECO:0000256" key="1">
    <source>
        <dbReference type="SAM" id="Phobius"/>
    </source>
</evidence>
<dbReference type="Proteomes" id="UP001153954">
    <property type="component" value="Unassembled WGS sequence"/>
</dbReference>
<keyword evidence="1" id="KW-1133">Transmembrane helix</keyword>
<gene>
    <name evidence="2" type="ORF">EEDITHA_LOCUS5959</name>
</gene>
<dbReference type="AlphaFoldDB" id="A0AAU9TS19"/>